<dbReference type="AlphaFoldDB" id="A0A1Y2BDE4"/>
<evidence type="ECO:0000313" key="1">
    <source>
        <dbReference type="EMBL" id="ORY32841.1"/>
    </source>
</evidence>
<accession>A0A1Y2BDE4</accession>
<protein>
    <submittedName>
        <fullName evidence="1">Uncharacterized protein</fullName>
    </submittedName>
</protein>
<gene>
    <name evidence="1" type="ORF">BCR39DRAFT_355541</name>
</gene>
<dbReference type="GO" id="GO:0005524">
    <property type="term" value="F:ATP binding"/>
    <property type="evidence" value="ECO:0007669"/>
    <property type="project" value="InterPro"/>
</dbReference>
<evidence type="ECO:0000313" key="2">
    <source>
        <dbReference type="Proteomes" id="UP000193986"/>
    </source>
</evidence>
<dbReference type="GO" id="GO:0030983">
    <property type="term" value="F:mismatched DNA binding"/>
    <property type="evidence" value="ECO:0007669"/>
    <property type="project" value="InterPro"/>
</dbReference>
<dbReference type="InParanoid" id="A0A1Y2BDE4"/>
<sequence>MSTVDSPFLLFASHFNFTIAAMPLEITDFTSAGSRISAGQTSDIDVPVTLQLRKSLAGQTSSKASTRGRLSGDFIVAVTQDKRSGLEIGVAALDIGTGKMVITQIADTNTYDRIVKHLNTHPPATILAPDTAICVLDGSGKDQRSKTGSSRLFDILAWQFGLEAEPIAKTYWDRDTGADFVHKLACDDEQRTSTLMNLSDKYMPRSALRQRCFAGCKPGMTSRLLREA</sequence>
<dbReference type="SUPFAM" id="SSF53150">
    <property type="entry name" value="DNA repair protein MutS, domain II"/>
    <property type="match status" value="1"/>
</dbReference>
<dbReference type="EMBL" id="MCFC01000008">
    <property type="protein sequence ID" value="ORY32841.1"/>
    <property type="molecule type" value="Genomic_DNA"/>
</dbReference>
<proteinExistence type="predicted"/>
<dbReference type="Gene3D" id="3.30.420.110">
    <property type="entry name" value="MutS, connector domain"/>
    <property type="match status" value="1"/>
</dbReference>
<dbReference type="OrthoDB" id="276261at2759"/>
<dbReference type="Proteomes" id="UP000193986">
    <property type="component" value="Unassembled WGS sequence"/>
</dbReference>
<comment type="caution">
    <text evidence="1">The sequence shown here is derived from an EMBL/GenBank/DDBJ whole genome shotgun (WGS) entry which is preliminary data.</text>
</comment>
<dbReference type="GO" id="GO:0006298">
    <property type="term" value="P:mismatch repair"/>
    <property type="evidence" value="ECO:0007669"/>
    <property type="project" value="InterPro"/>
</dbReference>
<name>A0A1Y2BDE4_9TREE</name>
<dbReference type="InterPro" id="IPR036678">
    <property type="entry name" value="MutS_con_dom_sf"/>
</dbReference>
<dbReference type="STRING" id="71784.A0A1Y2BDE4"/>
<organism evidence="1 2">
    <name type="scientific">Naematelia encephala</name>
    <dbReference type="NCBI Taxonomy" id="71784"/>
    <lineage>
        <taxon>Eukaryota</taxon>
        <taxon>Fungi</taxon>
        <taxon>Dikarya</taxon>
        <taxon>Basidiomycota</taxon>
        <taxon>Agaricomycotina</taxon>
        <taxon>Tremellomycetes</taxon>
        <taxon>Tremellales</taxon>
        <taxon>Naemateliaceae</taxon>
        <taxon>Naematelia</taxon>
    </lineage>
</organism>
<keyword evidence="2" id="KW-1185">Reference proteome</keyword>
<reference evidence="1 2" key="1">
    <citation type="submission" date="2016-07" db="EMBL/GenBank/DDBJ databases">
        <title>Pervasive Adenine N6-methylation of Active Genes in Fungi.</title>
        <authorList>
            <consortium name="DOE Joint Genome Institute"/>
            <person name="Mondo S.J."/>
            <person name="Dannebaum R.O."/>
            <person name="Kuo R.C."/>
            <person name="Labutti K."/>
            <person name="Haridas S."/>
            <person name="Kuo A."/>
            <person name="Salamov A."/>
            <person name="Ahrendt S.R."/>
            <person name="Lipzen A."/>
            <person name="Sullivan W."/>
            <person name="Andreopoulos W.B."/>
            <person name="Clum A."/>
            <person name="Lindquist E."/>
            <person name="Daum C."/>
            <person name="Ramamoorthy G.K."/>
            <person name="Gryganskyi A."/>
            <person name="Culley D."/>
            <person name="Magnuson J.K."/>
            <person name="James T.Y."/>
            <person name="O'Malley M.A."/>
            <person name="Stajich J.E."/>
            <person name="Spatafora J.W."/>
            <person name="Visel A."/>
            <person name="Grigoriev I.V."/>
        </authorList>
    </citation>
    <scope>NUCLEOTIDE SEQUENCE [LARGE SCALE GENOMIC DNA]</scope>
    <source>
        <strain evidence="1 2">68-887.2</strain>
    </source>
</reference>